<name>A0A8E2JLR4_9PEZI</name>
<dbReference type="OrthoDB" id="430354at2759"/>
<dbReference type="Proteomes" id="UP000250140">
    <property type="component" value="Unassembled WGS sequence"/>
</dbReference>
<dbReference type="EMBL" id="KV751140">
    <property type="protein sequence ID" value="OCL01384.1"/>
    <property type="molecule type" value="Genomic_DNA"/>
</dbReference>
<organism evidence="1 2">
    <name type="scientific">Glonium stellatum</name>
    <dbReference type="NCBI Taxonomy" id="574774"/>
    <lineage>
        <taxon>Eukaryota</taxon>
        <taxon>Fungi</taxon>
        <taxon>Dikarya</taxon>
        <taxon>Ascomycota</taxon>
        <taxon>Pezizomycotina</taxon>
        <taxon>Dothideomycetes</taxon>
        <taxon>Pleosporomycetidae</taxon>
        <taxon>Gloniales</taxon>
        <taxon>Gloniaceae</taxon>
        <taxon>Glonium</taxon>
    </lineage>
</organism>
<keyword evidence="2" id="KW-1185">Reference proteome</keyword>
<gene>
    <name evidence="1" type="ORF">AOQ84DRAFT_220282</name>
</gene>
<evidence type="ECO:0000313" key="2">
    <source>
        <dbReference type="Proteomes" id="UP000250140"/>
    </source>
</evidence>
<proteinExistence type="predicted"/>
<evidence type="ECO:0000313" key="1">
    <source>
        <dbReference type="EMBL" id="OCL01384.1"/>
    </source>
</evidence>
<reference evidence="1 2" key="1">
    <citation type="journal article" date="2016" name="Nat. Commun.">
        <title>Ectomycorrhizal ecology is imprinted in the genome of the dominant symbiotic fungus Cenococcum geophilum.</title>
        <authorList>
            <consortium name="DOE Joint Genome Institute"/>
            <person name="Peter M."/>
            <person name="Kohler A."/>
            <person name="Ohm R.A."/>
            <person name="Kuo A."/>
            <person name="Krutzmann J."/>
            <person name="Morin E."/>
            <person name="Arend M."/>
            <person name="Barry K.W."/>
            <person name="Binder M."/>
            <person name="Choi C."/>
            <person name="Clum A."/>
            <person name="Copeland A."/>
            <person name="Grisel N."/>
            <person name="Haridas S."/>
            <person name="Kipfer T."/>
            <person name="LaButti K."/>
            <person name="Lindquist E."/>
            <person name="Lipzen A."/>
            <person name="Maire R."/>
            <person name="Meier B."/>
            <person name="Mihaltcheva S."/>
            <person name="Molinier V."/>
            <person name="Murat C."/>
            <person name="Poggeler S."/>
            <person name="Quandt C.A."/>
            <person name="Sperisen C."/>
            <person name="Tritt A."/>
            <person name="Tisserant E."/>
            <person name="Crous P.W."/>
            <person name="Henrissat B."/>
            <person name="Nehls U."/>
            <person name="Egli S."/>
            <person name="Spatafora J.W."/>
            <person name="Grigoriev I.V."/>
            <person name="Martin F.M."/>
        </authorList>
    </citation>
    <scope>NUCLEOTIDE SEQUENCE [LARGE SCALE GENOMIC DNA]</scope>
    <source>
        <strain evidence="1 2">CBS 207.34</strain>
    </source>
</reference>
<dbReference type="AlphaFoldDB" id="A0A8E2JLR4"/>
<feature type="non-terminal residue" evidence="1">
    <location>
        <position position="227"/>
    </location>
</feature>
<protein>
    <submittedName>
        <fullName evidence="1">Uncharacterized protein</fullName>
    </submittedName>
</protein>
<sequence>MESHYSQYSQFLSNHPLLCRSRYTTIPLAAALVLFLYTCFDLSPTNRLSNPFHRTPNPPGPTDLTAVLTTTSTYFSTHPLPASAFGELGHRTALLTTYLTLADALAPHLPPDTNTTTSTTALDTALNAALLTSFPYLHNPSLPHASTDFHTLQRATLTPFTLLRRRTRPGSAGIVIPIDIRLGSGNSNRARDGDWGGQSQFRATAHLIRNLRSALRSTLPIQLAHAG</sequence>
<accession>A0A8E2JLR4</accession>